<evidence type="ECO:0000313" key="3">
    <source>
        <dbReference type="Proteomes" id="UP000799777"/>
    </source>
</evidence>
<reference evidence="2" key="1">
    <citation type="journal article" date="2020" name="Stud. Mycol.">
        <title>101 Dothideomycetes genomes: a test case for predicting lifestyles and emergence of pathogens.</title>
        <authorList>
            <person name="Haridas S."/>
            <person name="Albert R."/>
            <person name="Binder M."/>
            <person name="Bloem J."/>
            <person name="Labutti K."/>
            <person name="Salamov A."/>
            <person name="Andreopoulos B."/>
            <person name="Baker S."/>
            <person name="Barry K."/>
            <person name="Bills G."/>
            <person name="Bluhm B."/>
            <person name="Cannon C."/>
            <person name="Castanera R."/>
            <person name="Culley D."/>
            <person name="Daum C."/>
            <person name="Ezra D."/>
            <person name="Gonzalez J."/>
            <person name="Henrissat B."/>
            <person name="Kuo A."/>
            <person name="Liang C."/>
            <person name="Lipzen A."/>
            <person name="Lutzoni F."/>
            <person name="Magnuson J."/>
            <person name="Mondo S."/>
            <person name="Nolan M."/>
            <person name="Ohm R."/>
            <person name="Pangilinan J."/>
            <person name="Park H.-J."/>
            <person name="Ramirez L."/>
            <person name="Alfaro M."/>
            <person name="Sun H."/>
            <person name="Tritt A."/>
            <person name="Yoshinaga Y."/>
            <person name="Zwiers L.-H."/>
            <person name="Turgeon B."/>
            <person name="Goodwin S."/>
            <person name="Spatafora J."/>
            <person name="Crous P."/>
            <person name="Grigoriev I."/>
        </authorList>
    </citation>
    <scope>NUCLEOTIDE SEQUENCE</scope>
    <source>
        <strain evidence="2">CBS 110217</strain>
    </source>
</reference>
<dbReference type="OrthoDB" id="3777700at2759"/>
<gene>
    <name evidence="2" type="ORF">EK21DRAFT_92583</name>
</gene>
<dbReference type="Proteomes" id="UP000799777">
    <property type="component" value="Unassembled WGS sequence"/>
</dbReference>
<protein>
    <submittedName>
        <fullName evidence="2">Uncharacterized protein</fullName>
    </submittedName>
</protein>
<evidence type="ECO:0000313" key="2">
    <source>
        <dbReference type="EMBL" id="KAF2026249.1"/>
    </source>
</evidence>
<dbReference type="EMBL" id="ML978247">
    <property type="protein sequence ID" value="KAF2026249.1"/>
    <property type="molecule type" value="Genomic_DNA"/>
</dbReference>
<evidence type="ECO:0000256" key="1">
    <source>
        <dbReference type="SAM" id="MobiDB-lite"/>
    </source>
</evidence>
<name>A0A9P4LJP6_9PLEO</name>
<keyword evidence="3" id="KW-1185">Reference proteome</keyword>
<feature type="region of interest" description="Disordered" evidence="1">
    <location>
        <begin position="79"/>
        <end position="104"/>
    </location>
</feature>
<organism evidence="2 3">
    <name type="scientific">Setomelanomma holmii</name>
    <dbReference type="NCBI Taxonomy" id="210430"/>
    <lineage>
        <taxon>Eukaryota</taxon>
        <taxon>Fungi</taxon>
        <taxon>Dikarya</taxon>
        <taxon>Ascomycota</taxon>
        <taxon>Pezizomycotina</taxon>
        <taxon>Dothideomycetes</taxon>
        <taxon>Pleosporomycetidae</taxon>
        <taxon>Pleosporales</taxon>
        <taxon>Pleosporineae</taxon>
        <taxon>Phaeosphaeriaceae</taxon>
        <taxon>Setomelanomma</taxon>
    </lineage>
</organism>
<dbReference type="AlphaFoldDB" id="A0A9P4LJP6"/>
<proteinExistence type="predicted"/>
<comment type="caution">
    <text evidence="2">The sequence shown here is derived from an EMBL/GenBank/DDBJ whole genome shotgun (WGS) entry which is preliminary data.</text>
</comment>
<accession>A0A9P4LJP6</accession>
<sequence length="333" mass="38428">MAREQLARASKTQALVNMATMSHRTSWPRRRSHSHNLKIRIPKDIWNACRPRSISSINTREGRVHAPTLRLKLRLPARHVEPQQQSSTHDGVFRQQDPRPTQPASCKVRLWSFHHGGPKRATKGALQNEITYETPCLRRTCTTCQRWHPHLLQAGTSTLTWTEHELNTSARSIEPISPEIDPRILDGTWRDYQSRRGSDRSTTSVAHSAMSTTTVLTPAIGSFVDDPHLPDREPPAQSIYYADSPPSLQTSWNIFLPTHLVEQTATGAPAKTRWRSAPRRRYTVHLSFRTYDGRRKFSQVLLGLEKKARKREYDRAYRARWKLAREVRHTYDV</sequence>